<feature type="signal peptide" evidence="2">
    <location>
        <begin position="1"/>
        <end position="21"/>
    </location>
</feature>
<gene>
    <name evidence="3" type="ORF">E2C01_072882</name>
</gene>
<evidence type="ECO:0000313" key="4">
    <source>
        <dbReference type="Proteomes" id="UP000324222"/>
    </source>
</evidence>
<dbReference type="Proteomes" id="UP000324222">
    <property type="component" value="Unassembled WGS sequence"/>
</dbReference>
<feature type="compositionally biased region" description="Polar residues" evidence="1">
    <location>
        <begin position="44"/>
        <end position="55"/>
    </location>
</feature>
<proteinExistence type="predicted"/>
<organism evidence="3 4">
    <name type="scientific">Portunus trituberculatus</name>
    <name type="common">Swimming crab</name>
    <name type="synonym">Neptunus trituberculatus</name>
    <dbReference type="NCBI Taxonomy" id="210409"/>
    <lineage>
        <taxon>Eukaryota</taxon>
        <taxon>Metazoa</taxon>
        <taxon>Ecdysozoa</taxon>
        <taxon>Arthropoda</taxon>
        <taxon>Crustacea</taxon>
        <taxon>Multicrustacea</taxon>
        <taxon>Malacostraca</taxon>
        <taxon>Eumalacostraca</taxon>
        <taxon>Eucarida</taxon>
        <taxon>Decapoda</taxon>
        <taxon>Pleocyemata</taxon>
        <taxon>Brachyura</taxon>
        <taxon>Eubrachyura</taxon>
        <taxon>Portunoidea</taxon>
        <taxon>Portunidae</taxon>
        <taxon>Portuninae</taxon>
        <taxon>Portunus</taxon>
    </lineage>
</organism>
<dbReference type="EMBL" id="VSRR010048311">
    <property type="protein sequence ID" value="MPC78397.1"/>
    <property type="molecule type" value="Genomic_DNA"/>
</dbReference>
<accession>A0A5B7IA50</accession>
<reference evidence="3 4" key="1">
    <citation type="submission" date="2019-05" db="EMBL/GenBank/DDBJ databases">
        <title>Another draft genome of Portunus trituberculatus and its Hox gene families provides insights of decapod evolution.</title>
        <authorList>
            <person name="Jeong J.-H."/>
            <person name="Song I."/>
            <person name="Kim S."/>
            <person name="Choi T."/>
            <person name="Kim D."/>
            <person name="Ryu S."/>
            <person name="Kim W."/>
        </authorList>
    </citation>
    <scope>NUCLEOTIDE SEQUENCE [LARGE SCALE GENOMIC DNA]</scope>
    <source>
        <tissue evidence="3">Muscle</tissue>
    </source>
</reference>
<dbReference type="AlphaFoldDB" id="A0A5B7IA50"/>
<name>A0A5B7IA50_PORTR</name>
<keyword evidence="4" id="KW-1185">Reference proteome</keyword>
<keyword evidence="2" id="KW-0732">Signal</keyword>
<feature type="region of interest" description="Disordered" evidence="1">
    <location>
        <begin position="32"/>
        <end position="55"/>
    </location>
</feature>
<feature type="chain" id="PRO_5023145221" evidence="2">
    <location>
        <begin position="22"/>
        <end position="55"/>
    </location>
</feature>
<evidence type="ECO:0000256" key="2">
    <source>
        <dbReference type="SAM" id="SignalP"/>
    </source>
</evidence>
<evidence type="ECO:0000313" key="3">
    <source>
        <dbReference type="EMBL" id="MPC78397.1"/>
    </source>
</evidence>
<sequence length="55" mass="6394">MHFLLWWQLRFLGSQMFPCLCQLPGRPSHPLPQHLPSCCPPPQQTNQQANKDSPR</sequence>
<evidence type="ECO:0000256" key="1">
    <source>
        <dbReference type="SAM" id="MobiDB-lite"/>
    </source>
</evidence>
<comment type="caution">
    <text evidence="3">The sequence shown here is derived from an EMBL/GenBank/DDBJ whole genome shotgun (WGS) entry which is preliminary data.</text>
</comment>
<protein>
    <submittedName>
        <fullName evidence="3">Uncharacterized protein</fullName>
    </submittedName>
</protein>